<keyword evidence="1" id="KW-0812">Transmembrane</keyword>
<keyword evidence="1" id="KW-0472">Membrane</keyword>
<accession>A0A5C1NFC8</accession>
<protein>
    <submittedName>
        <fullName evidence="2">Uncharacterized protein</fullName>
    </submittedName>
</protein>
<keyword evidence="3" id="KW-1185">Reference proteome</keyword>
<dbReference type="KEGG" id="hbh:E4T21_10485"/>
<evidence type="ECO:0000313" key="3">
    <source>
        <dbReference type="Proteomes" id="UP000324285"/>
    </source>
</evidence>
<feature type="transmembrane region" description="Helical" evidence="1">
    <location>
        <begin position="169"/>
        <end position="187"/>
    </location>
</feature>
<dbReference type="OrthoDB" id="6158580at2"/>
<keyword evidence="1" id="KW-1133">Transmembrane helix</keyword>
<dbReference type="RefSeq" id="WP_149284944.1">
    <property type="nucleotide sequence ID" value="NZ_CP038437.2"/>
</dbReference>
<proteinExistence type="predicted"/>
<gene>
    <name evidence="2" type="ORF">E4T21_10485</name>
</gene>
<evidence type="ECO:0000313" key="2">
    <source>
        <dbReference type="EMBL" id="QEM81934.1"/>
    </source>
</evidence>
<organism evidence="2 3">
    <name type="scientific">Halomonas binhaiensis</name>
    <dbReference type="NCBI Taxonomy" id="2562282"/>
    <lineage>
        <taxon>Bacteria</taxon>
        <taxon>Pseudomonadati</taxon>
        <taxon>Pseudomonadota</taxon>
        <taxon>Gammaproteobacteria</taxon>
        <taxon>Oceanospirillales</taxon>
        <taxon>Halomonadaceae</taxon>
        <taxon>Halomonas</taxon>
    </lineage>
</organism>
<dbReference type="EMBL" id="CP038437">
    <property type="protein sequence ID" value="QEM81934.1"/>
    <property type="molecule type" value="Genomic_DNA"/>
</dbReference>
<dbReference type="AlphaFoldDB" id="A0A5C1NFC8"/>
<dbReference type="Proteomes" id="UP000324285">
    <property type="component" value="Chromosome"/>
</dbReference>
<reference evidence="2" key="1">
    <citation type="submission" date="2021-02" db="EMBL/GenBank/DDBJ databases">
        <title>Strain Y2R2, a novel species of the genus Halomonas.</title>
        <authorList>
            <person name="Huang H."/>
        </authorList>
    </citation>
    <scope>NUCLEOTIDE SEQUENCE</scope>
    <source>
        <strain evidence="2">Y2R2</strain>
    </source>
</reference>
<feature type="transmembrane region" description="Helical" evidence="1">
    <location>
        <begin position="129"/>
        <end position="149"/>
    </location>
</feature>
<evidence type="ECO:0000256" key="1">
    <source>
        <dbReference type="SAM" id="Phobius"/>
    </source>
</evidence>
<feature type="transmembrane region" description="Helical" evidence="1">
    <location>
        <begin position="6"/>
        <end position="26"/>
    </location>
</feature>
<sequence length="205" mass="23633">MQDILIMLLIYVGVCISLYQFYDVYCRQNMSDEEKRTDYEKQEFKELSLKARQYADTGAEAGFLSAAKRIFGSNLDYRIVLAALSRDPQTVSVETLIRRKRHIVTNGEVKIRHVFSWVTKPPVKDTRGLMLALVVAFSILVLFLGGWSVYTIGYEVSVPSLTWLNNNALIMSLIYMLILMTYVISRLDGYLHDIYRIGQLRMRPA</sequence>
<name>A0A5C1NFC8_9GAMM</name>